<sequence>MKYTIKSLSISIASSLLNLSLLNNVMFFVGDLNLAASSFVSLELFNPSSVVLAVISRDIEFLI</sequence>
<protein>
    <recommendedName>
        <fullName evidence="3">Transmembrane protein</fullName>
    </recommendedName>
</protein>
<evidence type="ECO:0000256" key="1">
    <source>
        <dbReference type="SAM" id="Phobius"/>
    </source>
</evidence>
<dbReference type="EMBL" id="AK221751">
    <property type="protein sequence ID" value="BAD93805.1"/>
    <property type="molecule type" value="mRNA"/>
</dbReference>
<dbReference type="AlphaFoldDB" id="Q56XC4"/>
<name>Q56XC4_ARATH</name>
<keyword evidence="1" id="KW-0472">Membrane</keyword>
<evidence type="ECO:0000313" key="2">
    <source>
        <dbReference type="EMBL" id="BAD93805.1"/>
    </source>
</evidence>
<proteinExistence type="evidence at transcript level"/>
<organism evidence="2">
    <name type="scientific">Arabidopsis thaliana</name>
    <name type="common">Mouse-ear cress</name>
    <dbReference type="NCBI Taxonomy" id="3702"/>
    <lineage>
        <taxon>Eukaryota</taxon>
        <taxon>Viridiplantae</taxon>
        <taxon>Streptophyta</taxon>
        <taxon>Embryophyta</taxon>
        <taxon>Tracheophyta</taxon>
        <taxon>Spermatophyta</taxon>
        <taxon>Magnoliopsida</taxon>
        <taxon>eudicotyledons</taxon>
        <taxon>Gunneridae</taxon>
        <taxon>Pentapetalae</taxon>
        <taxon>rosids</taxon>
        <taxon>malvids</taxon>
        <taxon>Brassicales</taxon>
        <taxon>Brassicaceae</taxon>
        <taxon>Camelineae</taxon>
        <taxon>Arabidopsis</taxon>
    </lineage>
</organism>
<feature type="transmembrane region" description="Helical" evidence="1">
    <location>
        <begin position="7"/>
        <end position="29"/>
    </location>
</feature>
<keyword evidence="1" id="KW-0812">Transmembrane</keyword>
<reference evidence="2" key="1">
    <citation type="submission" date="2005-03" db="EMBL/GenBank/DDBJ databases">
        <title>Large-scale analysis of RIKEN Arabidopsis full-length (RAFL) cDNAs.</title>
        <authorList>
            <person name="Totoki Y."/>
            <person name="Seki M."/>
            <person name="Ishida J."/>
            <person name="Nakajima M."/>
            <person name="Enju A."/>
            <person name="Kamiya A."/>
            <person name="Narusaka M."/>
            <person name="Shin-i T."/>
            <person name="Nakagawa M."/>
            <person name="Sakamoto N."/>
            <person name="Oishi K."/>
            <person name="Kohara Y."/>
            <person name="Kobayashi M."/>
            <person name="Toyoda A."/>
            <person name="Sakaki Y."/>
            <person name="Sakurai T."/>
            <person name="Iida K."/>
            <person name="Akiyama K."/>
            <person name="Satou M."/>
            <person name="Toyoda T."/>
            <person name="Konagaya A."/>
            <person name="Carninci P."/>
            <person name="Kawai J."/>
            <person name="Hayashizaki Y."/>
            <person name="Shinozaki K."/>
        </authorList>
    </citation>
    <scope>NUCLEOTIDE SEQUENCE</scope>
</reference>
<accession>Q56XC4</accession>
<evidence type="ECO:0008006" key="3">
    <source>
        <dbReference type="Google" id="ProtNLM"/>
    </source>
</evidence>
<keyword evidence="1" id="KW-1133">Transmembrane helix</keyword>